<protein>
    <recommendedName>
        <fullName evidence="4">MFS transporter</fullName>
    </recommendedName>
</protein>
<evidence type="ECO:0000256" key="1">
    <source>
        <dbReference type="SAM" id="Phobius"/>
    </source>
</evidence>
<keyword evidence="3" id="KW-1185">Reference proteome</keyword>
<dbReference type="Proteomes" id="UP000217446">
    <property type="component" value="Unassembled WGS sequence"/>
</dbReference>
<name>A0A250V6N4_STROL</name>
<feature type="transmembrane region" description="Helical" evidence="1">
    <location>
        <begin position="27"/>
        <end position="47"/>
    </location>
</feature>
<reference evidence="3" key="1">
    <citation type="submission" date="2017-05" db="EMBL/GenBank/DDBJ databases">
        <title>Streptomyces olivochromogenes NBRC 3561 whole genome shotgun sequence.</title>
        <authorList>
            <person name="Dohra H."/>
            <person name="Kodani S."/>
        </authorList>
    </citation>
    <scope>NUCLEOTIDE SEQUENCE [LARGE SCALE GENOMIC DNA]</scope>
    <source>
        <strain evidence="3">NBRC 3561</strain>
    </source>
</reference>
<keyword evidence="1" id="KW-0812">Transmembrane</keyword>
<comment type="caution">
    <text evidence="2">The sequence shown here is derived from an EMBL/GenBank/DDBJ whole genome shotgun (WGS) entry which is preliminary data.</text>
</comment>
<organism evidence="2 3">
    <name type="scientific">Streptomyces olivochromogenes</name>
    <dbReference type="NCBI Taxonomy" id="1963"/>
    <lineage>
        <taxon>Bacteria</taxon>
        <taxon>Bacillati</taxon>
        <taxon>Actinomycetota</taxon>
        <taxon>Actinomycetes</taxon>
        <taxon>Kitasatosporales</taxon>
        <taxon>Streptomycetaceae</taxon>
        <taxon>Streptomyces</taxon>
    </lineage>
</organism>
<proteinExistence type="predicted"/>
<dbReference type="RefSeq" id="WP_096239684.1">
    <property type="nucleotide sequence ID" value="NZ_BDQI01000001.1"/>
</dbReference>
<dbReference type="AlphaFoldDB" id="A0A250V6N4"/>
<evidence type="ECO:0008006" key="4">
    <source>
        <dbReference type="Google" id="ProtNLM"/>
    </source>
</evidence>
<sequence>MTAPSSFIQHLDPRLAEPFKVGFTDSLHIVFLLVAGVMVLAFLVAVWTKEVPLRRISGLEARAAGELNGPASDAASDARLPQS</sequence>
<keyword evidence="1" id="KW-0472">Membrane</keyword>
<keyword evidence="1" id="KW-1133">Transmembrane helix</keyword>
<evidence type="ECO:0000313" key="2">
    <source>
        <dbReference type="EMBL" id="GAX49696.1"/>
    </source>
</evidence>
<accession>A0A250V6N4</accession>
<gene>
    <name evidence="2" type="ORF">SO3561_01185</name>
</gene>
<dbReference type="EMBL" id="BDQI01000001">
    <property type="protein sequence ID" value="GAX49696.1"/>
    <property type="molecule type" value="Genomic_DNA"/>
</dbReference>
<evidence type="ECO:0000313" key="3">
    <source>
        <dbReference type="Proteomes" id="UP000217446"/>
    </source>
</evidence>